<dbReference type="KEGG" id="trs:Terro_3107"/>
<reference evidence="3 4" key="1">
    <citation type="submission" date="2012-06" db="EMBL/GenBank/DDBJ databases">
        <title>Complete genome of Terriglobus roseus DSM 18391.</title>
        <authorList>
            <consortium name="US DOE Joint Genome Institute (JGI-PGF)"/>
            <person name="Lucas S."/>
            <person name="Copeland A."/>
            <person name="Lapidus A."/>
            <person name="Glavina del Rio T."/>
            <person name="Dalin E."/>
            <person name="Tice H."/>
            <person name="Bruce D."/>
            <person name="Goodwin L."/>
            <person name="Pitluck S."/>
            <person name="Peters L."/>
            <person name="Mikhailova N."/>
            <person name="Munk A.C.C."/>
            <person name="Kyrpides N."/>
            <person name="Mavromatis K."/>
            <person name="Ivanova N."/>
            <person name="Brettin T."/>
            <person name="Detter J.C."/>
            <person name="Han C."/>
            <person name="Larimer F."/>
            <person name="Land M."/>
            <person name="Hauser L."/>
            <person name="Markowitz V."/>
            <person name="Cheng J.-F."/>
            <person name="Hugenholtz P."/>
            <person name="Woyke T."/>
            <person name="Wu D."/>
            <person name="Brambilla E."/>
            <person name="Klenk H.-P."/>
            <person name="Eisen J.A."/>
        </authorList>
    </citation>
    <scope>NUCLEOTIDE SEQUENCE [LARGE SCALE GENOMIC DNA]</scope>
    <source>
        <strain evidence="4">DSM 18391 / NRRL B-41598 / KBS 63</strain>
    </source>
</reference>
<dbReference type="AlphaFoldDB" id="I3ZJB9"/>
<dbReference type="HOGENOM" id="CLU_1561678_0_0_0"/>
<dbReference type="InterPro" id="IPR041162">
    <property type="entry name" value="Bact_HORMA_1"/>
</dbReference>
<evidence type="ECO:0000259" key="2">
    <source>
        <dbReference type="Pfam" id="PF18138"/>
    </source>
</evidence>
<dbReference type="EMBL" id="CP003379">
    <property type="protein sequence ID" value="AFL89337.1"/>
    <property type="molecule type" value="Genomic_DNA"/>
</dbReference>
<proteinExistence type="predicted"/>
<dbReference type="STRING" id="926566.Terro_3107"/>
<feature type="domain" description="Bacterial HORMA" evidence="2">
    <location>
        <begin position="3"/>
        <end position="170"/>
    </location>
</feature>
<dbReference type="Proteomes" id="UP000006056">
    <property type="component" value="Chromosome"/>
</dbReference>
<feature type="region of interest" description="Disordered" evidence="1">
    <location>
        <begin position="126"/>
        <end position="152"/>
    </location>
</feature>
<dbReference type="Pfam" id="PF18138">
    <property type="entry name" value="bacHORMA_1"/>
    <property type="match status" value="1"/>
</dbReference>
<dbReference type="eggNOG" id="ENOG502ZKJE">
    <property type="taxonomic scope" value="Bacteria"/>
</dbReference>
<accession>I3ZJB9</accession>
<evidence type="ECO:0000313" key="3">
    <source>
        <dbReference type="EMBL" id="AFL89337.1"/>
    </source>
</evidence>
<protein>
    <recommendedName>
        <fullName evidence="2">Bacterial HORMA domain-containing protein</fullName>
    </recommendedName>
</protein>
<dbReference type="RefSeq" id="WP_014786600.1">
    <property type="nucleotide sequence ID" value="NC_018014.1"/>
</dbReference>
<gene>
    <name evidence="3" type="ordered locus">Terro_3107</name>
</gene>
<evidence type="ECO:0000256" key="1">
    <source>
        <dbReference type="SAM" id="MobiDB-lite"/>
    </source>
</evidence>
<dbReference type="OrthoDB" id="7594557at2"/>
<organism evidence="3 4">
    <name type="scientific">Terriglobus roseus (strain DSM 18391 / NRRL B-41598 / KBS 63)</name>
    <dbReference type="NCBI Taxonomy" id="926566"/>
    <lineage>
        <taxon>Bacteria</taxon>
        <taxon>Pseudomonadati</taxon>
        <taxon>Acidobacteriota</taxon>
        <taxon>Terriglobia</taxon>
        <taxon>Terriglobales</taxon>
        <taxon>Acidobacteriaceae</taxon>
        <taxon>Terriglobus</taxon>
    </lineage>
</organism>
<name>I3ZJB9_TERRK</name>
<evidence type="ECO:0000313" key="4">
    <source>
        <dbReference type="Proteomes" id="UP000006056"/>
    </source>
</evidence>
<sequence length="172" mass="18910">MGSYSVTATVAFTITHARYIASKVATDLKRLQGLYLTYDPSDSEIDSYEEELTYLLKHDAVSSVVYGYKRNGAWTAACVRYTVAADGSMQTDDDPGKIRPGHDIAGATFTSFLSYSSSWWQKSEEERERIKKGSPLTRSSQSTPGLERGYWSDDLSYSAGGRGVARSTVKGS</sequence>
<keyword evidence="4" id="KW-1185">Reference proteome</keyword>